<evidence type="ECO:0000313" key="2">
    <source>
        <dbReference type="EMBL" id="CAK9118441.1"/>
    </source>
</evidence>
<organism evidence="2 3">
    <name type="scientific">Durusdinium trenchii</name>
    <dbReference type="NCBI Taxonomy" id="1381693"/>
    <lineage>
        <taxon>Eukaryota</taxon>
        <taxon>Sar</taxon>
        <taxon>Alveolata</taxon>
        <taxon>Dinophyceae</taxon>
        <taxon>Suessiales</taxon>
        <taxon>Symbiodiniaceae</taxon>
        <taxon>Durusdinium</taxon>
    </lineage>
</organism>
<comment type="caution">
    <text evidence="2">The sequence shown here is derived from an EMBL/GenBank/DDBJ whole genome shotgun (WGS) entry which is preliminary data.</text>
</comment>
<evidence type="ECO:0000313" key="1">
    <source>
        <dbReference type="EMBL" id="CAK9118424.1"/>
    </source>
</evidence>
<feature type="non-terminal residue" evidence="2">
    <location>
        <position position="1"/>
    </location>
</feature>
<keyword evidence="3" id="KW-1185">Reference proteome</keyword>
<dbReference type="EMBL" id="CAXAMN010029022">
    <property type="protein sequence ID" value="CAK9118441.1"/>
    <property type="molecule type" value="Genomic_DNA"/>
</dbReference>
<sequence length="211" mass="23703">ECDEDASGFYVVSLMSGSKMINPQQDVICEIPYQHIGDRGGRCYFTLSDKTMAFLKQVKEGDVNPLTVFLAQEKKPLKDGKESKQSKEGKDGLEAVKNTENVGFSIMDFPKGQVGQRNLQAFFRQLPGVYEKRGIKLLKEDATIRVNKKLHTWAPLTVQCALFFDLMESSSDKKGHSRAVFYRVEQFIPSGKVNAEGRDTGHMALLSFLLQ</sequence>
<gene>
    <name evidence="1" type="ORF">CCMP2556_LOCUS55508</name>
    <name evidence="2" type="ORF">CCMP2556_LOCUS55524</name>
</gene>
<name>A0ABP0T1U5_9DINO</name>
<protein>
    <recommendedName>
        <fullName evidence="4">FACT complex subunit SSRP1</fullName>
    </recommendedName>
</protein>
<evidence type="ECO:0000313" key="3">
    <source>
        <dbReference type="Proteomes" id="UP001642484"/>
    </source>
</evidence>
<reference evidence="2 3" key="1">
    <citation type="submission" date="2024-02" db="EMBL/GenBank/DDBJ databases">
        <authorList>
            <person name="Chen Y."/>
            <person name="Shah S."/>
            <person name="Dougan E. K."/>
            <person name="Thang M."/>
            <person name="Chan C."/>
        </authorList>
    </citation>
    <scope>NUCLEOTIDE SEQUENCE [LARGE SCALE GENOMIC DNA]</scope>
</reference>
<evidence type="ECO:0008006" key="4">
    <source>
        <dbReference type="Google" id="ProtNLM"/>
    </source>
</evidence>
<dbReference type="Proteomes" id="UP001642484">
    <property type="component" value="Unassembled WGS sequence"/>
</dbReference>
<dbReference type="EMBL" id="CAXAMN010029013">
    <property type="protein sequence ID" value="CAK9118424.1"/>
    <property type="molecule type" value="Genomic_DNA"/>
</dbReference>
<feature type="non-terminal residue" evidence="2">
    <location>
        <position position="211"/>
    </location>
</feature>
<proteinExistence type="predicted"/>
<accession>A0ABP0T1U5</accession>